<evidence type="ECO:0000256" key="3">
    <source>
        <dbReference type="SAM" id="Phobius"/>
    </source>
</evidence>
<dbReference type="AlphaFoldDB" id="A0A382Y6N2"/>
<evidence type="ECO:0000256" key="2">
    <source>
        <dbReference type="ARBA" id="ARBA00046328"/>
    </source>
</evidence>
<feature type="non-terminal residue" evidence="5">
    <location>
        <position position="215"/>
    </location>
</feature>
<dbReference type="InterPro" id="IPR036361">
    <property type="entry name" value="SAP_dom_sf"/>
</dbReference>
<sequence length="215" mass="23820">VEEQEEIHLSRDGNEIACPGCEAVLSVSLTRKVNRLRCPKCSEEFGAKKGEPAIKKVVEIVTKTDYASMKVAELKELLKKSGLPVSGKKDELIKRLESKDEEFEDDLDEFDAGEAGLYPEPFFDKVRSGGFSFGDLEKRQTTLVTSGIVLFLLIIIGLGSQSWYSVEATFDGGDSSWEANYGLGSLELVAEGIGLEINEEINYDDCEEDEEEECE</sequence>
<feature type="transmembrane region" description="Helical" evidence="3">
    <location>
        <begin position="143"/>
        <end position="164"/>
    </location>
</feature>
<reference evidence="5" key="1">
    <citation type="submission" date="2018-05" db="EMBL/GenBank/DDBJ databases">
        <authorList>
            <person name="Lanie J.A."/>
            <person name="Ng W.-L."/>
            <person name="Kazmierczak K.M."/>
            <person name="Andrzejewski T.M."/>
            <person name="Davidsen T.M."/>
            <person name="Wayne K.J."/>
            <person name="Tettelin H."/>
            <person name="Glass J.I."/>
            <person name="Rusch D."/>
            <person name="Podicherti R."/>
            <person name="Tsui H.-C.T."/>
            <person name="Winkler M.E."/>
        </authorList>
    </citation>
    <scope>NUCLEOTIDE SEQUENCE</scope>
</reference>
<keyword evidence="3" id="KW-1133">Transmembrane helix</keyword>
<dbReference type="EMBL" id="UINC01173279">
    <property type="protein sequence ID" value="SVD78790.1"/>
    <property type="molecule type" value="Genomic_DNA"/>
</dbReference>
<dbReference type="Gene3D" id="1.10.720.30">
    <property type="entry name" value="SAP domain"/>
    <property type="match status" value="1"/>
</dbReference>
<dbReference type="PANTHER" id="PTHR46551">
    <property type="entry name" value="SAP DOMAIN-CONTAINING RIBONUCLEOPROTEIN"/>
    <property type="match status" value="1"/>
</dbReference>
<dbReference type="PANTHER" id="PTHR46551:SF1">
    <property type="entry name" value="SAP DOMAIN-CONTAINING RIBONUCLEOPROTEIN"/>
    <property type="match status" value="1"/>
</dbReference>
<dbReference type="SMART" id="SM00513">
    <property type="entry name" value="SAP"/>
    <property type="match status" value="1"/>
</dbReference>
<evidence type="ECO:0000256" key="1">
    <source>
        <dbReference type="ARBA" id="ARBA00022553"/>
    </source>
</evidence>
<accession>A0A382Y6N2</accession>
<dbReference type="PROSITE" id="PS50800">
    <property type="entry name" value="SAP"/>
    <property type="match status" value="1"/>
</dbReference>
<dbReference type="Pfam" id="PF02037">
    <property type="entry name" value="SAP"/>
    <property type="match status" value="1"/>
</dbReference>
<keyword evidence="3" id="KW-0812">Transmembrane</keyword>
<dbReference type="SUPFAM" id="SSF68906">
    <property type="entry name" value="SAP domain"/>
    <property type="match status" value="1"/>
</dbReference>
<evidence type="ECO:0000313" key="5">
    <source>
        <dbReference type="EMBL" id="SVD78790.1"/>
    </source>
</evidence>
<protein>
    <recommendedName>
        <fullName evidence="4">SAP domain-containing protein</fullName>
    </recommendedName>
</protein>
<dbReference type="GO" id="GO:0016973">
    <property type="term" value="P:poly(A)+ mRNA export from nucleus"/>
    <property type="evidence" value="ECO:0007669"/>
    <property type="project" value="TreeGrafter"/>
</dbReference>
<feature type="domain" description="SAP" evidence="4">
    <location>
        <begin position="66"/>
        <end position="100"/>
    </location>
</feature>
<organism evidence="5">
    <name type="scientific">marine metagenome</name>
    <dbReference type="NCBI Taxonomy" id="408172"/>
    <lineage>
        <taxon>unclassified sequences</taxon>
        <taxon>metagenomes</taxon>
        <taxon>ecological metagenomes</taxon>
    </lineage>
</organism>
<dbReference type="GO" id="GO:0005634">
    <property type="term" value="C:nucleus"/>
    <property type="evidence" value="ECO:0007669"/>
    <property type="project" value="TreeGrafter"/>
</dbReference>
<keyword evidence="3" id="KW-0472">Membrane</keyword>
<dbReference type="InterPro" id="IPR052240">
    <property type="entry name" value="SAP_domain_ribonucleoprotein"/>
</dbReference>
<feature type="non-terminal residue" evidence="5">
    <location>
        <position position="1"/>
    </location>
</feature>
<dbReference type="InterPro" id="IPR003034">
    <property type="entry name" value="SAP_dom"/>
</dbReference>
<keyword evidence="1" id="KW-0597">Phosphoprotein</keyword>
<evidence type="ECO:0000259" key="4">
    <source>
        <dbReference type="PROSITE" id="PS50800"/>
    </source>
</evidence>
<name>A0A382Y6N2_9ZZZZ</name>
<proteinExistence type="inferred from homology"/>
<comment type="similarity">
    <text evidence="2">Belongs to the SAP domain-containing ribonucleoprotein family.</text>
</comment>
<gene>
    <name evidence="5" type="ORF">METZ01_LOCUS431644</name>
</gene>
<dbReference type="CDD" id="cd20335">
    <property type="entry name" value="BRcat_RBR"/>
    <property type="match status" value="1"/>
</dbReference>